<dbReference type="Gene3D" id="2.60.40.10">
    <property type="entry name" value="Immunoglobulins"/>
    <property type="match status" value="1"/>
</dbReference>
<protein>
    <recommendedName>
        <fullName evidence="1">Ig-like domain-containing protein</fullName>
    </recommendedName>
</protein>
<accession>A0A2U9BTY2</accession>
<sequence length="148" mass="16320">MGQLSYAPLTKADMTEPPRSLFYLPIIYLWTGAVEGDVLASLASLASLAPPVHLSGERLGWTLLVCMVGDFRRGHVEVSWRSPSEGHMSTATNSFALNRKHRGQRAVSIITVVTSDWPSYSCSVSHRRHPKVIRRHHTTSAGRTQAAL</sequence>
<name>A0A2U9BTY2_SCOMX</name>
<dbReference type="EMBL" id="CP026251">
    <property type="protein sequence ID" value="AWP06986.1"/>
    <property type="molecule type" value="Genomic_DNA"/>
</dbReference>
<dbReference type="InterPro" id="IPR036179">
    <property type="entry name" value="Ig-like_dom_sf"/>
</dbReference>
<evidence type="ECO:0000259" key="1">
    <source>
        <dbReference type="PROSITE" id="PS50835"/>
    </source>
</evidence>
<gene>
    <name evidence="2" type="ORF">SMAX5B_010849</name>
</gene>
<organism evidence="2 3">
    <name type="scientific">Scophthalmus maximus</name>
    <name type="common">Turbot</name>
    <name type="synonym">Psetta maxima</name>
    <dbReference type="NCBI Taxonomy" id="52904"/>
    <lineage>
        <taxon>Eukaryota</taxon>
        <taxon>Metazoa</taxon>
        <taxon>Chordata</taxon>
        <taxon>Craniata</taxon>
        <taxon>Vertebrata</taxon>
        <taxon>Euteleostomi</taxon>
        <taxon>Actinopterygii</taxon>
        <taxon>Neopterygii</taxon>
        <taxon>Teleostei</taxon>
        <taxon>Neoteleostei</taxon>
        <taxon>Acanthomorphata</taxon>
        <taxon>Carangaria</taxon>
        <taxon>Pleuronectiformes</taxon>
        <taxon>Pleuronectoidei</taxon>
        <taxon>Scophthalmidae</taxon>
        <taxon>Scophthalmus</taxon>
    </lineage>
</organism>
<proteinExistence type="predicted"/>
<dbReference type="PROSITE" id="PS50835">
    <property type="entry name" value="IG_LIKE"/>
    <property type="match status" value="1"/>
</dbReference>
<dbReference type="AlphaFoldDB" id="A0A2U9BTY2"/>
<evidence type="ECO:0000313" key="3">
    <source>
        <dbReference type="Proteomes" id="UP000246464"/>
    </source>
</evidence>
<reference evidence="2 3" key="1">
    <citation type="submission" date="2017-12" db="EMBL/GenBank/DDBJ databases">
        <title>Integrating genomic resources of turbot (Scophthalmus maximus) in depth evaluation of genetic and physical mapping variation across individuals.</title>
        <authorList>
            <person name="Martinez P."/>
        </authorList>
    </citation>
    <scope>NUCLEOTIDE SEQUENCE [LARGE SCALE GENOMIC DNA]</scope>
</reference>
<dbReference type="InterPro" id="IPR013783">
    <property type="entry name" value="Ig-like_fold"/>
</dbReference>
<dbReference type="Pfam" id="PF07654">
    <property type="entry name" value="C1-set"/>
    <property type="match status" value="1"/>
</dbReference>
<feature type="domain" description="Ig-like" evidence="1">
    <location>
        <begin position="56"/>
        <end position="134"/>
    </location>
</feature>
<dbReference type="Proteomes" id="UP000246464">
    <property type="component" value="Chromosome 9"/>
</dbReference>
<keyword evidence="3" id="KW-1185">Reference proteome</keyword>
<dbReference type="SUPFAM" id="SSF48726">
    <property type="entry name" value="Immunoglobulin"/>
    <property type="match status" value="1"/>
</dbReference>
<dbReference type="InterPro" id="IPR003597">
    <property type="entry name" value="Ig_C1-set"/>
</dbReference>
<dbReference type="InterPro" id="IPR007110">
    <property type="entry name" value="Ig-like_dom"/>
</dbReference>
<evidence type="ECO:0000313" key="2">
    <source>
        <dbReference type="EMBL" id="AWP06986.1"/>
    </source>
</evidence>